<gene>
    <name evidence="4" type="ORF">KOY48_01705</name>
</gene>
<dbReference type="Proteomes" id="UP000679129">
    <property type="component" value="Chromosome"/>
</dbReference>
<keyword evidence="2 4" id="KW-0378">Hydrolase</keyword>
<dbReference type="Pfam" id="PF00293">
    <property type="entry name" value="NUDIX"/>
    <property type="match status" value="1"/>
</dbReference>
<name>A0A8F1MBW3_9BACT</name>
<dbReference type="CDD" id="cd02883">
    <property type="entry name" value="NUDIX_Hydrolase"/>
    <property type="match status" value="1"/>
</dbReference>
<dbReference type="EMBL" id="CP076460">
    <property type="protein sequence ID" value="QWQ32550.1"/>
    <property type="molecule type" value="Genomic_DNA"/>
</dbReference>
<dbReference type="GO" id="GO:0016787">
    <property type="term" value="F:hydrolase activity"/>
    <property type="evidence" value="ECO:0007669"/>
    <property type="project" value="UniProtKB-KW"/>
</dbReference>
<feature type="domain" description="Nudix hydrolase" evidence="3">
    <location>
        <begin position="28"/>
        <end position="83"/>
    </location>
</feature>
<dbReference type="InterPro" id="IPR000086">
    <property type="entry name" value="NUDIX_hydrolase_dom"/>
</dbReference>
<evidence type="ECO:0000256" key="1">
    <source>
        <dbReference type="ARBA" id="ARBA00001946"/>
    </source>
</evidence>
<dbReference type="InterPro" id="IPR020476">
    <property type="entry name" value="Nudix_hydrolase"/>
</dbReference>
<dbReference type="AlphaFoldDB" id="A0A8F1MBW3"/>
<accession>A0A8F1MBW3</accession>
<comment type="cofactor">
    <cofactor evidence="1">
        <name>Mg(2+)</name>
        <dbReference type="ChEBI" id="CHEBI:18420"/>
    </cofactor>
</comment>
<evidence type="ECO:0000256" key="2">
    <source>
        <dbReference type="ARBA" id="ARBA00022801"/>
    </source>
</evidence>
<evidence type="ECO:0000259" key="3">
    <source>
        <dbReference type="Pfam" id="PF00293"/>
    </source>
</evidence>
<dbReference type="KEGG" id="mnd:KOY48_01705"/>
<sequence>MTLMTKITKGHIITQNLDGTEHLDCLYRISLKALIYNDAGQILVVKEIDRTYWDLPGGGMDYGETIESSLKRKLYEEVGYKGDLRYPTF</sequence>
<protein>
    <submittedName>
        <fullName evidence="4">NUDIX hydrolase</fullName>
    </submittedName>
</protein>
<proteinExistence type="predicted"/>
<dbReference type="PANTHER" id="PTHR43046:SF14">
    <property type="entry name" value="MUTT_NUDIX FAMILY PROTEIN"/>
    <property type="match status" value="1"/>
</dbReference>
<dbReference type="PRINTS" id="PR00502">
    <property type="entry name" value="NUDIXFAMILY"/>
</dbReference>
<dbReference type="SUPFAM" id="SSF55811">
    <property type="entry name" value="Nudix"/>
    <property type="match status" value="1"/>
</dbReference>
<dbReference type="InterPro" id="IPR015797">
    <property type="entry name" value="NUDIX_hydrolase-like_dom_sf"/>
</dbReference>
<organism evidence="4 5">
    <name type="scientific">Candidatus Minimicrobia naudis</name>
    <dbReference type="NCBI Taxonomy" id="2841263"/>
    <lineage>
        <taxon>Bacteria</taxon>
        <taxon>Candidatus Saccharimonadota</taxon>
        <taxon>Candidatus Saccharimonadota incertae sedis</taxon>
        <taxon>Candidatus Minimicrobia</taxon>
    </lineage>
</organism>
<evidence type="ECO:0000313" key="4">
    <source>
        <dbReference type="EMBL" id="QWQ32550.1"/>
    </source>
</evidence>
<dbReference type="PANTHER" id="PTHR43046">
    <property type="entry name" value="GDP-MANNOSE MANNOSYL HYDROLASE"/>
    <property type="match status" value="1"/>
</dbReference>
<reference evidence="4" key="1">
    <citation type="submission" date="2021-06" db="EMBL/GenBank/DDBJ databases">
        <title>An adapted protocol for Saccharibacteria cultivation: two new species join this phylum of Candidate Phyla Radiations.</title>
        <authorList>
            <person name="Ibrahim A."/>
            <person name="Maatouk M."/>
            <person name="Zgheib R."/>
            <person name="Haddad G."/>
            <person name="Bou Khalil J."/>
            <person name="Raoult D."/>
            <person name="Bittar F."/>
        </authorList>
    </citation>
    <scope>NUCLEOTIDE SEQUENCE</scope>
    <source>
        <strain evidence="4">IHU1</strain>
    </source>
</reference>
<keyword evidence="5" id="KW-1185">Reference proteome</keyword>
<evidence type="ECO:0000313" key="5">
    <source>
        <dbReference type="Proteomes" id="UP000679129"/>
    </source>
</evidence>
<dbReference type="Gene3D" id="3.90.79.10">
    <property type="entry name" value="Nucleoside Triphosphate Pyrophosphohydrolase"/>
    <property type="match status" value="1"/>
</dbReference>